<dbReference type="Gene3D" id="3.40.50.150">
    <property type="entry name" value="Vaccinia Virus protein VP39"/>
    <property type="match status" value="1"/>
</dbReference>
<evidence type="ECO:0000313" key="3">
    <source>
        <dbReference type="Proteomes" id="UP001494902"/>
    </source>
</evidence>
<organism evidence="2 3">
    <name type="scientific">Pseudonocardia nematodicida</name>
    <dbReference type="NCBI Taxonomy" id="1206997"/>
    <lineage>
        <taxon>Bacteria</taxon>
        <taxon>Bacillati</taxon>
        <taxon>Actinomycetota</taxon>
        <taxon>Actinomycetes</taxon>
        <taxon>Pseudonocardiales</taxon>
        <taxon>Pseudonocardiaceae</taxon>
        <taxon>Pseudonocardia</taxon>
    </lineage>
</organism>
<dbReference type="Proteomes" id="UP001494902">
    <property type="component" value="Unassembled WGS sequence"/>
</dbReference>
<dbReference type="InterPro" id="IPR029063">
    <property type="entry name" value="SAM-dependent_MTases_sf"/>
</dbReference>
<feature type="domain" description="Methyltransferase type 11" evidence="1">
    <location>
        <begin position="63"/>
        <end position="151"/>
    </location>
</feature>
<dbReference type="RefSeq" id="WP_349296573.1">
    <property type="nucleotide sequence ID" value="NZ_JBEDNQ010000001.1"/>
</dbReference>
<evidence type="ECO:0000259" key="1">
    <source>
        <dbReference type="Pfam" id="PF08241"/>
    </source>
</evidence>
<reference evidence="2 3" key="1">
    <citation type="submission" date="2024-03" db="EMBL/GenBank/DDBJ databases">
        <title>Draft genome sequence of Pseudonocardia nematodicida JCM 31783.</title>
        <authorList>
            <person name="Butdee W."/>
            <person name="Duangmal K."/>
        </authorList>
    </citation>
    <scope>NUCLEOTIDE SEQUENCE [LARGE SCALE GENOMIC DNA]</scope>
    <source>
        <strain evidence="2 3">JCM 31783</strain>
    </source>
</reference>
<keyword evidence="2" id="KW-0808">Transferase</keyword>
<evidence type="ECO:0000313" key="2">
    <source>
        <dbReference type="EMBL" id="MEQ3549500.1"/>
    </source>
</evidence>
<protein>
    <submittedName>
        <fullName evidence="2">Class I SAM-dependent methyltransferase</fullName>
    </submittedName>
</protein>
<name>A0ABV1K4X5_9PSEU</name>
<dbReference type="GO" id="GO:0008168">
    <property type="term" value="F:methyltransferase activity"/>
    <property type="evidence" value="ECO:0007669"/>
    <property type="project" value="UniProtKB-KW"/>
</dbReference>
<dbReference type="GO" id="GO:0032259">
    <property type="term" value="P:methylation"/>
    <property type="evidence" value="ECO:0007669"/>
    <property type="project" value="UniProtKB-KW"/>
</dbReference>
<dbReference type="EMBL" id="JBEDNQ010000001">
    <property type="protein sequence ID" value="MEQ3549500.1"/>
    <property type="molecule type" value="Genomic_DNA"/>
</dbReference>
<comment type="caution">
    <text evidence="2">The sequence shown here is derived from an EMBL/GenBank/DDBJ whole genome shotgun (WGS) entry which is preliminary data.</text>
</comment>
<dbReference type="CDD" id="cd02440">
    <property type="entry name" value="AdoMet_MTases"/>
    <property type="match status" value="1"/>
</dbReference>
<keyword evidence="3" id="KW-1185">Reference proteome</keyword>
<dbReference type="InterPro" id="IPR013216">
    <property type="entry name" value="Methyltransf_11"/>
</dbReference>
<dbReference type="Pfam" id="PF08241">
    <property type="entry name" value="Methyltransf_11"/>
    <property type="match status" value="1"/>
</dbReference>
<gene>
    <name evidence="2" type="ORF">WIS52_03365</name>
</gene>
<proteinExistence type="predicted"/>
<sequence>MADLVPERMALEFDTVADWTRRAVDELGADHAIPAACRGSASPAALELLARECGLTPGVRLADVGGGTGGPAAWAREHRGAVPVVVDPMPGACRTAREMLGIPAVVGDGNALPLASGSVPVCWCLGVLCTVEDQAGLLAELHRVLVPGGALGLLVYTADEPRPPGAPDGNHFPTLDGTLALLRATGFAPGTVTALAGLPDAPASWRDRIARVDAQLARTHGDDPRFAAAEEQARRIGRLVDGGTVEGHLLHATAR</sequence>
<keyword evidence="2" id="KW-0489">Methyltransferase</keyword>
<dbReference type="SUPFAM" id="SSF53335">
    <property type="entry name" value="S-adenosyl-L-methionine-dependent methyltransferases"/>
    <property type="match status" value="1"/>
</dbReference>
<accession>A0ABV1K4X5</accession>